<protein>
    <submittedName>
        <fullName evidence="2">Uncharacterized protein</fullName>
    </submittedName>
</protein>
<feature type="compositionally biased region" description="Basic and acidic residues" evidence="1">
    <location>
        <begin position="18"/>
        <end position="31"/>
    </location>
</feature>
<dbReference type="Proteomes" id="UP001438707">
    <property type="component" value="Unassembled WGS sequence"/>
</dbReference>
<gene>
    <name evidence="2" type="ORF">WJX74_005504</name>
</gene>
<reference evidence="2 3" key="1">
    <citation type="journal article" date="2024" name="Nat. Commun.">
        <title>Phylogenomics reveals the evolutionary origins of lichenization in chlorophyte algae.</title>
        <authorList>
            <person name="Puginier C."/>
            <person name="Libourel C."/>
            <person name="Otte J."/>
            <person name="Skaloud P."/>
            <person name="Haon M."/>
            <person name="Grisel S."/>
            <person name="Petersen M."/>
            <person name="Berrin J.G."/>
            <person name="Delaux P.M."/>
            <person name="Dal Grande F."/>
            <person name="Keller J."/>
        </authorList>
    </citation>
    <scope>NUCLEOTIDE SEQUENCE [LARGE SCALE GENOMIC DNA]</scope>
    <source>
        <strain evidence="2 3">SAG 2145</strain>
    </source>
</reference>
<proteinExistence type="predicted"/>
<dbReference type="AlphaFoldDB" id="A0AAW1RSQ0"/>
<name>A0AAW1RSQ0_9CHLO</name>
<comment type="caution">
    <text evidence="2">The sequence shown here is derived from an EMBL/GenBank/DDBJ whole genome shotgun (WGS) entry which is preliminary data.</text>
</comment>
<evidence type="ECO:0000256" key="1">
    <source>
        <dbReference type="SAM" id="MobiDB-lite"/>
    </source>
</evidence>
<feature type="region of interest" description="Disordered" evidence="1">
    <location>
        <begin position="1"/>
        <end position="31"/>
    </location>
</feature>
<evidence type="ECO:0000313" key="3">
    <source>
        <dbReference type="Proteomes" id="UP001438707"/>
    </source>
</evidence>
<feature type="region of interest" description="Disordered" evidence="1">
    <location>
        <begin position="138"/>
        <end position="157"/>
    </location>
</feature>
<sequence length="211" mass="23496">MSRKQESWGLSGWSNTDPESRRELTEAHNHNLDGSTIRLEAKYCKDQEELVKQLQNSFEEQTAALKAEHRAKQTEWESMLERRDRDSKLFTFTVQGCEGPGLSGCLPRQIFNAEPDSALAHIYNGEWQYSTDDRGRAIINSDPAHGPSSSGGSALGQFPATQLQSSFQNADTGSWMDCWQPLVAVLTNSAGPSASREWSLSVARAFKHLYG</sequence>
<accession>A0AAW1RSQ0</accession>
<keyword evidence="3" id="KW-1185">Reference proteome</keyword>
<evidence type="ECO:0000313" key="2">
    <source>
        <dbReference type="EMBL" id="KAK9836660.1"/>
    </source>
</evidence>
<feature type="compositionally biased region" description="Low complexity" evidence="1">
    <location>
        <begin position="146"/>
        <end position="156"/>
    </location>
</feature>
<organism evidence="2 3">
    <name type="scientific">Apatococcus lobatus</name>
    <dbReference type="NCBI Taxonomy" id="904363"/>
    <lineage>
        <taxon>Eukaryota</taxon>
        <taxon>Viridiplantae</taxon>
        <taxon>Chlorophyta</taxon>
        <taxon>core chlorophytes</taxon>
        <taxon>Trebouxiophyceae</taxon>
        <taxon>Chlorellales</taxon>
        <taxon>Chlorellaceae</taxon>
        <taxon>Apatococcus</taxon>
    </lineage>
</organism>
<dbReference type="EMBL" id="JALJOS010000007">
    <property type="protein sequence ID" value="KAK9836660.1"/>
    <property type="molecule type" value="Genomic_DNA"/>
</dbReference>